<comment type="caution">
    <text evidence="1">The sequence shown here is derived from an EMBL/GenBank/DDBJ whole genome shotgun (WGS) entry which is preliminary data.</text>
</comment>
<keyword evidence="2" id="KW-1185">Reference proteome</keyword>
<dbReference type="RefSeq" id="WP_184758417.1">
    <property type="nucleotide sequence ID" value="NZ_BAABEK010000012.1"/>
</dbReference>
<reference evidence="1 2" key="1">
    <citation type="submission" date="2020-08" db="EMBL/GenBank/DDBJ databases">
        <title>Sequencing the genomes of 1000 actinobacteria strains.</title>
        <authorList>
            <person name="Klenk H.-P."/>
        </authorList>
    </citation>
    <scope>NUCLEOTIDE SEQUENCE [LARGE SCALE GENOMIC DNA]</scope>
    <source>
        <strain evidence="1 2">DSM 43023</strain>
    </source>
</reference>
<organism evidence="1 2">
    <name type="scientific">Streptosporangium album</name>
    <dbReference type="NCBI Taxonomy" id="47479"/>
    <lineage>
        <taxon>Bacteria</taxon>
        <taxon>Bacillati</taxon>
        <taxon>Actinomycetota</taxon>
        <taxon>Actinomycetes</taxon>
        <taxon>Streptosporangiales</taxon>
        <taxon>Streptosporangiaceae</taxon>
        <taxon>Streptosporangium</taxon>
    </lineage>
</organism>
<proteinExistence type="predicted"/>
<protein>
    <submittedName>
        <fullName evidence="1">Uncharacterized protein</fullName>
    </submittedName>
</protein>
<evidence type="ECO:0000313" key="1">
    <source>
        <dbReference type="EMBL" id="MBB4942458.1"/>
    </source>
</evidence>
<evidence type="ECO:0000313" key="2">
    <source>
        <dbReference type="Proteomes" id="UP000534286"/>
    </source>
</evidence>
<accession>A0A7W7S3C4</accession>
<dbReference type="Proteomes" id="UP000534286">
    <property type="component" value="Unassembled WGS sequence"/>
</dbReference>
<gene>
    <name evidence="1" type="ORF">FHR32_006844</name>
</gene>
<name>A0A7W7S3C4_9ACTN</name>
<dbReference type="EMBL" id="JACHJU010000003">
    <property type="protein sequence ID" value="MBB4942458.1"/>
    <property type="molecule type" value="Genomic_DNA"/>
</dbReference>
<sequence length="99" mass="10955">MELKTAEDELSPLAERILDLATDRRLRVVPVVPTSRQGAEVYLEPEDMGVRGQANEKSRHSLNPLVGVSIPQRLGEWRSQVDALDRGSCPGHRDLASVL</sequence>
<dbReference type="AlphaFoldDB" id="A0A7W7S3C4"/>